<evidence type="ECO:0000313" key="9">
    <source>
        <dbReference type="EMBL" id="KAJ0403509.1"/>
    </source>
</evidence>
<keyword evidence="7" id="KW-1133">Transmembrane helix</keyword>
<feature type="chain" id="PRO_5041776304" description="Peptidyl-prolyl cis-trans isomerase" evidence="6">
    <location>
        <begin position="25"/>
        <end position="279"/>
    </location>
</feature>
<comment type="function">
    <text evidence="4">PPIases accelerate the folding of proteins. It prefers amino acid residues with hydrophobic side chains like leucine and phenylalanine in the P1 position of the peptides substrates.</text>
</comment>
<dbReference type="SUPFAM" id="SSF54534">
    <property type="entry name" value="FKBP-like"/>
    <property type="match status" value="2"/>
</dbReference>
<keyword evidence="10" id="KW-1185">Reference proteome</keyword>
<keyword evidence="5 6" id="KW-0413">Isomerase</keyword>
<accession>A0AAD5QBY6</accession>
<protein>
    <recommendedName>
        <fullName evidence="6">Peptidyl-prolyl cis-trans isomerase</fullName>
        <ecNumber evidence="6">5.2.1.8</ecNumber>
    </recommendedName>
</protein>
<feature type="domain" description="PpiC" evidence="8">
    <location>
        <begin position="40"/>
        <end position="132"/>
    </location>
</feature>
<dbReference type="Proteomes" id="UP001209570">
    <property type="component" value="Unassembled WGS sequence"/>
</dbReference>
<evidence type="ECO:0000313" key="10">
    <source>
        <dbReference type="Proteomes" id="UP001209570"/>
    </source>
</evidence>
<evidence type="ECO:0000256" key="7">
    <source>
        <dbReference type="SAM" id="Phobius"/>
    </source>
</evidence>
<feature type="transmembrane region" description="Helical" evidence="7">
    <location>
        <begin position="147"/>
        <end position="169"/>
    </location>
</feature>
<dbReference type="GO" id="GO:0003755">
    <property type="term" value="F:peptidyl-prolyl cis-trans isomerase activity"/>
    <property type="evidence" value="ECO:0007669"/>
    <property type="project" value="UniProtKB-UniRule"/>
</dbReference>
<evidence type="ECO:0000256" key="1">
    <source>
        <dbReference type="ARBA" id="ARBA00004496"/>
    </source>
</evidence>
<feature type="domain" description="PpiC" evidence="8">
    <location>
        <begin position="179"/>
        <end position="271"/>
    </location>
</feature>
<comment type="subcellular location">
    <subcellularLocation>
        <location evidence="1">Cytoplasm</location>
    </subcellularLocation>
</comment>
<keyword evidence="7" id="KW-0472">Membrane</keyword>
<keyword evidence="3" id="KW-0963">Cytoplasm</keyword>
<dbReference type="InterPro" id="IPR046357">
    <property type="entry name" value="PPIase_dom_sf"/>
</dbReference>
<dbReference type="InterPro" id="IPR052204">
    <property type="entry name" value="PpiC/parvulin_rotamase"/>
</dbReference>
<dbReference type="PANTHER" id="PTHR43629:SF2">
    <property type="entry name" value="RHODANESE-LIKE_PPIC DOMAIN-CONTAINING PROTEIN 12, CHLOROPLASTIC"/>
    <property type="match status" value="1"/>
</dbReference>
<reference evidence="9" key="1">
    <citation type="submission" date="2021-12" db="EMBL/GenBank/DDBJ databases">
        <title>Prjna785345.</title>
        <authorList>
            <person name="Rujirawat T."/>
            <person name="Krajaejun T."/>
        </authorList>
    </citation>
    <scope>NUCLEOTIDE SEQUENCE</scope>
    <source>
        <strain evidence="9">Pi057C3</strain>
    </source>
</reference>
<dbReference type="PROSITE" id="PS01096">
    <property type="entry name" value="PPIC_PPIASE_1"/>
    <property type="match status" value="1"/>
</dbReference>
<evidence type="ECO:0000256" key="2">
    <source>
        <dbReference type="ARBA" id="ARBA00007656"/>
    </source>
</evidence>
<sequence length="279" mass="30887">MAALGRRWLALCALLFLTLCGTTCLFATGVSAEVAAKPQPTTASASHILVDTEAEADDMMAQLEGHPKLLVEFAKLAQEKSKCPSGKKGGSLGSFGRGRMVPEFDRAVFEQEPHRLYKVQTQFGWHVIYTTQLGEEEESDDSLYRTFIIIMNKAAPFMTPLLLIIIMFFGQRTANKTKGPLARASHILVDTEKEADELLKQIQSADKPKAKLEELARAKSKCSSKKKGGDLGLFGRGQMVPPFEKVAFEKDVDSVHKVQTQFGWHVIMVTDRLGEKKNN</sequence>
<dbReference type="GO" id="GO:0005737">
    <property type="term" value="C:cytoplasm"/>
    <property type="evidence" value="ECO:0007669"/>
    <property type="project" value="UniProtKB-SubCell"/>
</dbReference>
<dbReference type="InterPro" id="IPR000297">
    <property type="entry name" value="PPIase_PpiC"/>
</dbReference>
<comment type="catalytic activity">
    <reaction evidence="6">
        <text>[protein]-peptidylproline (omega=180) = [protein]-peptidylproline (omega=0)</text>
        <dbReference type="Rhea" id="RHEA:16237"/>
        <dbReference type="Rhea" id="RHEA-COMP:10747"/>
        <dbReference type="Rhea" id="RHEA-COMP:10748"/>
        <dbReference type="ChEBI" id="CHEBI:83833"/>
        <dbReference type="ChEBI" id="CHEBI:83834"/>
        <dbReference type="EC" id="5.2.1.8"/>
    </reaction>
</comment>
<feature type="signal peptide" evidence="6">
    <location>
        <begin position="1"/>
        <end position="24"/>
    </location>
</feature>
<organism evidence="9 10">
    <name type="scientific">Pythium insidiosum</name>
    <name type="common">Pythiosis disease agent</name>
    <dbReference type="NCBI Taxonomy" id="114742"/>
    <lineage>
        <taxon>Eukaryota</taxon>
        <taxon>Sar</taxon>
        <taxon>Stramenopiles</taxon>
        <taxon>Oomycota</taxon>
        <taxon>Peronosporomycetes</taxon>
        <taxon>Pythiales</taxon>
        <taxon>Pythiaceae</taxon>
        <taxon>Pythium</taxon>
    </lineage>
</organism>
<name>A0AAD5QBY6_PYTIN</name>
<evidence type="ECO:0000256" key="3">
    <source>
        <dbReference type="ARBA" id="ARBA00022490"/>
    </source>
</evidence>
<evidence type="ECO:0000256" key="6">
    <source>
        <dbReference type="RuleBase" id="RU363014"/>
    </source>
</evidence>
<dbReference type="Gene3D" id="3.10.50.40">
    <property type="match status" value="2"/>
</dbReference>
<evidence type="ECO:0000259" key="8">
    <source>
        <dbReference type="PROSITE" id="PS50198"/>
    </source>
</evidence>
<comment type="similarity">
    <text evidence="2">Belongs to the PpiC/parvulin rotamase family.</text>
</comment>
<dbReference type="Pfam" id="PF13616">
    <property type="entry name" value="Rotamase_3"/>
    <property type="match status" value="2"/>
</dbReference>
<dbReference type="PROSITE" id="PS50198">
    <property type="entry name" value="PPIC_PPIASE_2"/>
    <property type="match status" value="2"/>
</dbReference>
<proteinExistence type="inferred from homology"/>
<dbReference type="InterPro" id="IPR023058">
    <property type="entry name" value="PPIase_PpiC_CS"/>
</dbReference>
<evidence type="ECO:0000256" key="5">
    <source>
        <dbReference type="PROSITE-ProRule" id="PRU00278"/>
    </source>
</evidence>
<keyword evidence="6" id="KW-0732">Signal</keyword>
<dbReference type="EMBL" id="JAKCXM010000080">
    <property type="protein sequence ID" value="KAJ0403509.1"/>
    <property type="molecule type" value="Genomic_DNA"/>
</dbReference>
<keyword evidence="5 6" id="KW-0697">Rotamase</keyword>
<gene>
    <name evidence="9" type="ORF">P43SY_010052</name>
</gene>
<evidence type="ECO:0000256" key="4">
    <source>
        <dbReference type="ARBA" id="ARBA00046231"/>
    </source>
</evidence>
<keyword evidence="7" id="KW-0812">Transmembrane</keyword>
<dbReference type="PANTHER" id="PTHR43629">
    <property type="entry name" value="PEPTIDYL-PROLYL CIS-TRANS ISOMERASE"/>
    <property type="match status" value="1"/>
</dbReference>
<dbReference type="AlphaFoldDB" id="A0AAD5QBY6"/>
<dbReference type="EC" id="5.2.1.8" evidence="6"/>
<comment type="caution">
    <text evidence="9">The sequence shown here is derived from an EMBL/GenBank/DDBJ whole genome shotgun (WGS) entry which is preliminary data.</text>
</comment>